<keyword evidence="1" id="KW-0521">NADP</keyword>
<dbReference type="InterPro" id="IPR036291">
    <property type="entry name" value="NAD(P)-bd_dom_sf"/>
</dbReference>
<dbReference type="PANTHER" id="PTHR48106">
    <property type="entry name" value="QUINONE OXIDOREDUCTASE PIG3-RELATED"/>
    <property type="match status" value="1"/>
</dbReference>
<evidence type="ECO:0000256" key="2">
    <source>
        <dbReference type="ARBA" id="ARBA00023002"/>
    </source>
</evidence>
<dbReference type="GO" id="GO:0008270">
    <property type="term" value="F:zinc ion binding"/>
    <property type="evidence" value="ECO:0007669"/>
    <property type="project" value="InterPro"/>
</dbReference>
<protein>
    <submittedName>
        <fullName evidence="4">Quinone oxidoreductase</fullName>
    </submittedName>
</protein>
<dbReference type="SMART" id="SM00829">
    <property type="entry name" value="PKS_ER"/>
    <property type="match status" value="1"/>
</dbReference>
<dbReference type="PANTHER" id="PTHR48106:SF13">
    <property type="entry name" value="QUINONE OXIDOREDUCTASE-RELATED"/>
    <property type="match status" value="1"/>
</dbReference>
<proteinExistence type="predicted"/>
<dbReference type="Gene3D" id="3.40.50.720">
    <property type="entry name" value="NAD(P)-binding Rossmann-like Domain"/>
    <property type="match status" value="1"/>
</dbReference>
<dbReference type="InterPro" id="IPR020843">
    <property type="entry name" value="ER"/>
</dbReference>
<dbReference type="SUPFAM" id="SSF51735">
    <property type="entry name" value="NAD(P)-binding Rossmann-fold domains"/>
    <property type="match status" value="1"/>
</dbReference>
<dbReference type="PROSITE" id="PS01162">
    <property type="entry name" value="QOR_ZETA_CRYSTAL"/>
    <property type="match status" value="1"/>
</dbReference>
<feature type="domain" description="Enoyl reductase (ER)" evidence="3">
    <location>
        <begin position="11"/>
        <end position="321"/>
    </location>
</feature>
<dbReference type="GO" id="GO:0003960">
    <property type="term" value="F:quinone reductase (NADPH) activity"/>
    <property type="evidence" value="ECO:0007669"/>
    <property type="project" value="InterPro"/>
</dbReference>
<dbReference type="SUPFAM" id="SSF50129">
    <property type="entry name" value="GroES-like"/>
    <property type="match status" value="1"/>
</dbReference>
<name>A0A9X2VRF5_9PSEU</name>
<dbReference type="InterPro" id="IPR047618">
    <property type="entry name" value="QOR-like"/>
</dbReference>
<evidence type="ECO:0000313" key="4">
    <source>
        <dbReference type="EMBL" id="MCS7481518.1"/>
    </source>
</evidence>
<reference evidence="4" key="1">
    <citation type="submission" date="2022-08" db="EMBL/GenBank/DDBJ databases">
        <authorList>
            <person name="Tistechok S."/>
            <person name="Samborskyy M."/>
            <person name="Roman I."/>
        </authorList>
    </citation>
    <scope>NUCLEOTIDE SEQUENCE</scope>
    <source>
        <strain evidence="4">DSM 103496</strain>
    </source>
</reference>
<dbReference type="InterPro" id="IPR002364">
    <property type="entry name" value="Quin_OxRdtase/zeta-crystal_CS"/>
</dbReference>
<comment type="caution">
    <text evidence="4">The sequence shown here is derived from an EMBL/GenBank/DDBJ whole genome shotgun (WGS) entry which is preliminary data.</text>
</comment>
<dbReference type="Pfam" id="PF00107">
    <property type="entry name" value="ADH_zinc_N"/>
    <property type="match status" value="1"/>
</dbReference>
<evidence type="ECO:0000259" key="3">
    <source>
        <dbReference type="SMART" id="SM00829"/>
    </source>
</evidence>
<organism evidence="4 5">
    <name type="scientific">Umezawaea endophytica</name>
    <dbReference type="NCBI Taxonomy" id="1654476"/>
    <lineage>
        <taxon>Bacteria</taxon>
        <taxon>Bacillati</taxon>
        <taxon>Actinomycetota</taxon>
        <taxon>Actinomycetes</taxon>
        <taxon>Pseudonocardiales</taxon>
        <taxon>Pseudonocardiaceae</taxon>
        <taxon>Umezawaea</taxon>
    </lineage>
</organism>
<evidence type="ECO:0000313" key="5">
    <source>
        <dbReference type="Proteomes" id="UP001141259"/>
    </source>
</evidence>
<keyword evidence="5" id="KW-1185">Reference proteome</keyword>
<dbReference type="FunFam" id="3.40.50.720:FF:000053">
    <property type="entry name" value="Quinone oxidoreductase 1"/>
    <property type="match status" value="1"/>
</dbReference>
<dbReference type="InterPro" id="IPR013154">
    <property type="entry name" value="ADH-like_N"/>
</dbReference>
<dbReference type="GO" id="GO:0035925">
    <property type="term" value="F:mRNA 3'-UTR AU-rich region binding"/>
    <property type="evidence" value="ECO:0007669"/>
    <property type="project" value="TreeGrafter"/>
</dbReference>
<sequence>MPKAVLVRSTGGPEVLEYTDVEPREPGVGELVVAVAAAGVNYIDTYHRSGLYPMDLPIRLGGEGSGTVTAVGEGVTGFAVGDRVAWHDGMGSYAEEAVVEAAKAMHVPEGVDEETAAATLLQGLTAHYLAASAYPIHAGDTVLVHAAAGGVGLLLVQLAKSRGARVIGTVSTAEKEALAREAGADEVVRYTEVDFVEEVKRLTDGAGVNAVYDGVGKDTFDGSLSVLKSRGYLVLFGGSSGPVPPVDPQRLNAAGSVFLTRPRLAHYVADREELEWRAGELFAAILDGSLKVAIGGRYPLAEARKAHEDLQGRRTTAKLLLIP</sequence>
<dbReference type="GO" id="GO:0005829">
    <property type="term" value="C:cytosol"/>
    <property type="evidence" value="ECO:0007669"/>
    <property type="project" value="TreeGrafter"/>
</dbReference>
<accession>A0A9X2VRF5</accession>
<dbReference type="InterPro" id="IPR013149">
    <property type="entry name" value="ADH-like_C"/>
</dbReference>
<gene>
    <name evidence="4" type="ORF">NZH93_32080</name>
</gene>
<dbReference type="Gene3D" id="3.90.180.10">
    <property type="entry name" value="Medium-chain alcohol dehydrogenases, catalytic domain"/>
    <property type="match status" value="1"/>
</dbReference>
<dbReference type="InterPro" id="IPR011032">
    <property type="entry name" value="GroES-like_sf"/>
</dbReference>
<dbReference type="EMBL" id="JANYMP010000018">
    <property type="protein sequence ID" value="MCS7481518.1"/>
    <property type="molecule type" value="Genomic_DNA"/>
</dbReference>
<dbReference type="AlphaFoldDB" id="A0A9X2VRF5"/>
<dbReference type="RefSeq" id="WP_259627004.1">
    <property type="nucleotide sequence ID" value="NZ_JANYMP010000018.1"/>
</dbReference>
<dbReference type="Pfam" id="PF08240">
    <property type="entry name" value="ADH_N"/>
    <property type="match status" value="1"/>
</dbReference>
<keyword evidence="2" id="KW-0560">Oxidoreductase</keyword>
<dbReference type="Proteomes" id="UP001141259">
    <property type="component" value="Unassembled WGS sequence"/>
</dbReference>
<dbReference type="CDD" id="cd05286">
    <property type="entry name" value="QOR2"/>
    <property type="match status" value="1"/>
</dbReference>
<dbReference type="GO" id="GO:0070402">
    <property type="term" value="F:NADPH binding"/>
    <property type="evidence" value="ECO:0007669"/>
    <property type="project" value="TreeGrafter"/>
</dbReference>
<evidence type="ECO:0000256" key="1">
    <source>
        <dbReference type="ARBA" id="ARBA00022857"/>
    </source>
</evidence>